<protein>
    <submittedName>
        <fullName evidence="1">Uncharacterized protein</fullName>
    </submittedName>
</protein>
<name>A0A0N8GL81_9CHLR</name>
<evidence type="ECO:0000313" key="1">
    <source>
        <dbReference type="EMBL" id="KPL71762.1"/>
    </source>
</evidence>
<dbReference type="Proteomes" id="UP000050430">
    <property type="component" value="Unassembled WGS sequence"/>
</dbReference>
<reference evidence="1 2" key="1">
    <citation type="submission" date="2015-07" db="EMBL/GenBank/DDBJ databases">
        <title>Genome sequence of Leptolinea tardivitalis DSM 16556.</title>
        <authorList>
            <person name="Hemp J."/>
            <person name="Ward L.M."/>
            <person name="Pace L.A."/>
            <person name="Fischer W.W."/>
        </authorList>
    </citation>
    <scope>NUCLEOTIDE SEQUENCE [LARGE SCALE GENOMIC DNA]</scope>
    <source>
        <strain evidence="1 2">YMTK-2</strain>
    </source>
</reference>
<dbReference type="Pfam" id="PF20660">
    <property type="entry name" value="DUF6812"/>
    <property type="match status" value="1"/>
</dbReference>
<dbReference type="RefSeq" id="WP_062420385.1">
    <property type="nucleotide sequence ID" value="NZ_BBYA01000002.1"/>
</dbReference>
<dbReference type="OrthoDB" id="165632at2"/>
<dbReference type="InterPro" id="IPR049210">
    <property type="entry name" value="DUF6812"/>
</dbReference>
<keyword evidence="2" id="KW-1185">Reference proteome</keyword>
<organism evidence="1 2">
    <name type="scientific">Leptolinea tardivitalis</name>
    <dbReference type="NCBI Taxonomy" id="229920"/>
    <lineage>
        <taxon>Bacteria</taxon>
        <taxon>Bacillati</taxon>
        <taxon>Chloroflexota</taxon>
        <taxon>Anaerolineae</taxon>
        <taxon>Anaerolineales</taxon>
        <taxon>Anaerolineaceae</taxon>
        <taxon>Leptolinea</taxon>
    </lineage>
</organism>
<proteinExistence type="predicted"/>
<gene>
    <name evidence="1" type="ORF">ADM99_09985</name>
</gene>
<sequence>MYSNFEEKGKIFTQVVTKKPINVTIQTTNQLIRGKIHIRPEDRVKDELNRKDLFIAVTDATVFSPTGEAIYFSGFLSVNTEQIIWLMPDEEVKPAKGLK</sequence>
<dbReference type="STRING" id="229920.ADM99_09985"/>
<comment type="caution">
    <text evidence="1">The sequence shown here is derived from an EMBL/GenBank/DDBJ whole genome shotgun (WGS) entry which is preliminary data.</text>
</comment>
<dbReference type="AlphaFoldDB" id="A0A0N8GL81"/>
<evidence type="ECO:0000313" key="2">
    <source>
        <dbReference type="Proteomes" id="UP000050430"/>
    </source>
</evidence>
<dbReference type="EMBL" id="LGCK01000010">
    <property type="protein sequence ID" value="KPL71762.1"/>
    <property type="molecule type" value="Genomic_DNA"/>
</dbReference>
<accession>A0A0N8GL81</accession>